<feature type="region of interest" description="Disordered" evidence="15">
    <location>
        <begin position="352"/>
        <end position="402"/>
    </location>
</feature>
<accession>A0A493T4P4</accession>
<evidence type="ECO:0000313" key="19">
    <source>
        <dbReference type="Proteomes" id="UP000016666"/>
    </source>
</evidence>
<evidence type="ECO:0000256" key="6">
    <source>
        <dbReference type="ARBA" id="ARBA00013182"/>
    </source>
</evidence>
<reference evidence="18" key="2">
    <citation type="submission" date="2025-08" db="UniProtKB">
        <authorList>
            <consortium name="Ensembl"/>
        </authorList>
    </citation>
    <scope>IDENTIFICATION</scope>
</reference>
<dbReference type="FunFam" id="1.20.1090.10:FF:000003">
    <property type="entry name" value="Probable hydroxyacid-oxoacid transhydrogenase, mitochondrial"/>
    <property type="match status" value="1"/>
</dbReference>
<comment type="catalytic activity">
    <reaction evidence="14">
        <text>4-hydroxybutanoate + 2-oxoglutarate = (R)-2-hydroxyglutarate + succinate semialdehyde</text>
        <dbReference type="Rhea" id="RHEA:24734"/>
        <dbReference type="ChEBI" id="CHEBI:15801"/>
        <dbReference type="ChEBI" id="CHEBI:16724"/>
        <dbReference type="ChEBI" id="CHEBI:16810"/>
        <dbReference type="ChEBI" id="CHEBI:57706"/>
        <dbReference type="EC" id="1.1.99.24"/>
    </reaction>
</comment>
<evidence type="ECO:0000256" key="5">
    <source>
        <dbReference type="ARBA" id="ARBA00010077"/>
    </source>
</evidence>
<proteinExistence type="inferred from homology"/>
<feature type="compositionally biased region" description="Basic residues" evidence="15">
    <location>
        <begin position="360"/>
        <end position="391"/>
    </location>
</feature>
<protein>
    <recommendedName>
        <fullName evidence="7">Hydroxyacid-oxoacid transhydrogenase, mitochondrial</fullName>
        <ecNumber evidence="6">1.1.99.24</ecNumber>
    </recommendedName>
    <alternativeName>
        <fullName evidence="13">Alcohol dehydrogenase iron-containing protein 1</fullName>
    </alternativeName>
</protein>
<evidence type="ECO:0000256" key="12">
    <source>
        <dbReference type="ARBA" id="ARBA00023242"/>
    </source>
</evidence>
<name>A0A493T4P4_ANAPP</name>
<keyword evidence="12" id="KW-0539">Nucleus</keyword>
<evidence type="ECO:0000259" key="17">
    <source>
        <dbReference type="Pfam" id="PF25137"/>
    </source>
</evidence>
<dbReference type="InterPro" id="IPR007023">
    <property type="entry name" value="Ribosom_reg"/>
</dbReference>
<dbReference type="STRING" id="8840.ENSAPLP00000020811"/>
<sequence>MPRSPSTPPASRTTPSGLQLPAGSGARHFRRAEAERLPFRFPGQKMAAAVRVEELLAAAAPGEREAPSSVSVEKELELEFDLGNLLALDPNPPPAAGLRGAGPRREAALRALARDNAQLLVAQLWALPAERAGGAAGPLVASLPEPSCRLPREKPPPKPRPPTRWEQFARLKGIRRRKRTSLVWDEQAKEWRRRWGYRRAGGDPARSWLLEVPEGADPEEDQFAKKRQEKRERVARNEFNRLRNLARAHRASTAIPAPPLHPTGHQSRQELGLAARVARVSTASLGRFQPRLPKEPVELPPRGRCSKKRRFEPVLGDLAAERGRQLELLKAMNSKKPALDITRAVNKQLREEDAEAAAAKGKKQKQRGKRGRRQQQRPARGGRKSGARRQQRPAGGNVTGVGARVTATHIPEMAVSNIRYGEGVTKEIGMDLKNLGAKKVCLMTDKNLSQLPPVNAVLNSLAKYGINFQMYDEVRVEPTDQSFLDAIEFAKKGEFDAYVAVGGGSVIDTCKAANLYASSPTSDFLDYVNAPIGKGKPVTVPLKPHIAVPTTAGTGSETTGVAIFDFKELKVKTGIASRAIKPTLGIIDPLHTLSMPERIVANSGFDVLCHALESYTALPYKMRSPCPSNPINRPAYQGSNPISDIWALHALRIVAKYLKRAIRNPEDREARANMHLASAFAGIGFGNAGVHLCHGMSYPISGLVKTYKPKDYNVDHSLVPHGLSVVLTSPAVFAFTAQVHPERHLEAAEILGADIRTARIKDAGFILADTLRKFLFDLNVDDGLAAIGYSKADIPALVKGTLPQERVTKLSPRPQTEEDLSALFEASMKLY</sequence>
<evidence type="ECO:0000256" key="14">
    <source>
        <dbReference type="ARBA" id="ARBA00049496"/>
    </source>
</evidence>
<comment type="similarity">
    <text evidence="4">Belongs to the iron-containing alcohol dehydrogenase family. Hydroxyacid-oxoacid transhydrogenase subfamily.</text>
</comment>
<evidence type="ECO:0000256" key="3">
    <source>
        <dbReference type="ARBA" id="ARBA00004173"/>
    </source>
</evidence>
<evidence type="ECO:0000256" key="9">
    <source>
        <dbReference type="ARBA" id="ARBA00022946"/>
    </source>
</evidence>
<dbReference type="Proteomes" id="UP000016666">
    <property type="component" value="Chromosome 2"/>
</dbReference>
<evidence type="ECO:0000256" key="11">
    <source>
        <dbReference type="ARBA" id="ARBA00023128"/>
    </source>
</evidence>
<evidence type="ECO:0000256" key="8">
    <source>
        <dbReference type="ARBA" id="ARBA00022517"/>
    </source>
</evidence>
<dbReference type="InterPro" id="IPR001670">
    <property type="entry name" value="ADH_Fe/GldA"/>
</dbReference>
<dbReference type="GO" id="GO:0005739">
    <property type="term" value="C:mitochondrion"/>
    <property type="evidence" value="ECO:0007669"/>
    <property type="project" value="UniProtKB-SubCell"/>
</dbReference>
<evidence type="ECO:0000256" key="13">
    <source>
        <dbReference type="ARBA" id="ARBA00032098"/>
    </source>
</evidence>
<feature type="region of interest" description="Disordered" evidence="15">
    <location>
        <begin position="1"/>
        <end position="27"/>
    </location>
</feature>
<keyword evidence="10" id="KW-0560">Oxidoreductase</keyword>
<dbReference type="FunFam" id="3.40.50.1970:FF:000010">
    <property type="entry name" value="Probable hydroxyacid-oxoacid transhydrogenase, mitochondrial"/>
    <property type="match status" value="1"/>
</dbReference>
<dbReference type="Gene3D" id="3.40.50.1970">
    <property type="match status" value="1"/>
</dbReference>
<reference evidence="18 19" key="1">
    <citation type="submission" date="2017-10" db="EMBL/GenBank/DDBJ databases">
        <title>A new Pekin duck reference genome.</title>
        <authorList>
            <person name="Hou Z.-C."/>
            <person name="Zhou Z.-K."/>
            <person name="Zhu F."/>
            <person name="Hou S.-S."/>
        </authorList>
    </citation>
    <scope>NUCLEOTIDE SEQUENCE [LARGE SCALE GENOMIC DNA]</scope>
</reference>
<gene>
    <name evidence="18" type="primary">ADHFE1</name>
</gene>
<dbReference type="Pfam" id="PF00465">
    <property type="entry name" value="Fe-ADH"/>
    <property type="match status" value="1"/>
</dbReference>
<dbReference type="GO" id="GO:0047988">
    <property type="term" value="F:hydroxyacid-oxoacid transhydrogenase activity"/>
    <property type="evidence" value="ECO:0007669"/>
    <property type="project" value="UniProtKB-EC"/>
</dbReference>
<evidence type="ECO:0000256" key="15">
    <source>
        <dbReference type="SAM" id="MobiDB-lite"/>
    </source>
</evidence>
<dbReference type="Pfam" id="PF04939">
    <property type="entry name" value="RRS1"/>
    <property type="match status" value="1"/>
</dbReference>
<dbReference type="GeneTree" id="ENSGT00390000003849"/>
<evidence type="ECO:0000256" key="10">
    <source>
        <dbReference type="ARBA" id="ARBA00023002"/>
    </source>
</evidence>
<keyword evidence="11" id="KW-0496">Mitochondrion</keyword>
<dbReference type="GO" id="GO:0005634">
    <property type="term" value="C:nucleus"/>
    <property type="evidence" value="ECO:0007669"/>
    <property type="project" value="UniProtKB-SubCell"/>
</dbReference>
<dbReference type="GO" id="GO:0004022">
    <property type="term" value="F:alcohol dehydrogenase (NAD+) activity"/>
    <property type="evidence" value="ECO:0007669"/>
    <property type="project" value="InterPro"/>
</dbReference>
<evidence type="ECO:0000256" key="4">
    <source>
        <dbReference type="ARBA" id="ARBA00010005"/>
    </source>
</evidence>
<dbReference type="InterPro" id="IPR042157">
    <property type="entry name" value="HOT"/>
</dbReference>
<keyword evidence="8" id="KW-0690">Ribosome biogenesis</keyword>
<dbReference type="CDD" id="cd08190">
    <property type="entry name" value="HOT"/>
    <property type="match status" value="1"/>
</dbReference>
<feature type="domain" description="Fe-containing alcohol dehydrogenase-like C-terminal" evidence="17">
    <location>
        <begin position="638"/>
        <end position="828"/>
    </location>
</feature>
<comment type="catalytic activity">
    <reaction evidence="1">
        <text>(S)-3-hydroxybutanoate + 2-oxoglutarate = (R)-2-hydroxyglutarate + acetoacetate</text>
        <dbReference type="Rhea" id="RHEA:23048"/>
        <dbReference type="ChEBI" id="CHEBI:11047"/>
        <dbReference type="ChEBI" id="CHEBI:13705"/>
        <dbReference type="ChEBI" id="CHEBI:15801"/>
        <dbReference type="ChEBI" id="CHEBI:16810"/>
        <dbReference type="EC" id="1.1.99.24"/>
    </reaction>
</comment>
<dbReference type="PANTHER" id="PTHR11496:SF83">
    <property type="entry name" value="HYDROXYACID-OXOACID TRANSHYDROGENASE, MITOCHONDRIAL"/>
    <property type="match status" value="1"/>
</dbReference>
<evidence type="ECO:0000256" key="7">
    <source>
        <dbReference type="ARBA" id="ARBA00021046"/>
    </source>
</evidence>
<keyword evidence="9" id="KW-0809">Transit peptide</keyword>
<dbReference type="Ensembl" id="ENSAPLT00000028717.1">
    <property type="protein sequence ID" value="ENSAPLP00000020811.1"/>
    <property type="gene ID" value="ENSAPLG00000014301.2"/>
</dbReference>
<evidence type="ECO:0000256" key="2">
    <source>
        <dbReference type="ARBA" id="ARBA00004123"/>
    </source>
</evidence>
<reference evidence="18" key="3">
    <citation type="submission" date="2025-09" db="UniProtKB">
        <authorList>
            <consortium name="Ensembl"/>
        </authorList>
    </citation>
    <scope>IDENTIFICATION</scope>
</reference>
<evidence type="ECO:0000256" key="1">
    <source>
        <dbReference type="ARBA" id="ARBA00000813"/>
    </source>
</evidence>
<dbReference type="AlphaFoldDB" id="A0A493T4P4"/>
<dbReference type="EC" id="1.1.99.24" evidence="6"/>
<organism evidence="18 19">
    <name type="scientific">Anas platyrhynchos platyrhynchos</name>
    <name type="common">Northern mallard</name>
    <dbReference type="NCBI Taxonomy" id="8840"/>
    <lineage>
        <taxon>Eukaryota</taxon>
        <taxon>Metazoa</taxon>
        <taxon>Chordata</taxon>
        <taxon>Craniata</taxon>
        <taxon>Vertebrata</taxon>
        <taxon>Euteleostomi</taxon>
        <taxon>Archelosauria</taxon>
        <taxon>Archosauria</taxon>
        <taxon>Dinosauria</taxon>
        <taxon>Saurischia</taxon>
        <taxon>Theropoda</taxon>
        <taxon>Coelurosauria</taxon>
        <taxon>Aves</taxon>
        <taxon>Neognathae</taxon>
        <taxon>Galloanserae</taxon>
        <taxon>Anseriformes</taxon>
        <taxon>Anatidae</taxon>
        <taxon>Anatinae</taxon>
        <taxon>Anas</taxon>
    </lineage>
</organism>
<comment type="subcellular location">
    <subcellularLocation>
        <location evidence="3">Mitochondrion</location>
    </subcellularLocation>
    <subcellularLocation>
        <location evidence="2">Nucleus</location>
    </subcellularLocation>
</comment>
<evidence type="ECO:0000259" key="16">
    <source>
        <dbReference type="Pfam" id="PF00465"/>
    </source>
</evidence>
<dbReference type="Pfam" id="PF25137">
    <property type="entry name" value="ADH_Fe_C"/>
    <property type="match status" value="1"/>
</dbReference>
<comment type="similarity">
    <text evidence="5">Belongs to the RRS1 family.</text>
</comment>
<dbReference type="GO" id="GO:0046872">
    <property type="term" value="F:metal ion binding"/>
    <property type="evidence" value="ECO:0007669"/>
    <property type="project" value="InterPro"/>
</dbReference>
<dbReference type="InterPro" id="IPR039697">
    <property type="entry name" value="Alcohol_dehydrogenase_Fe"/>
</dbReference>
<dbReference type="GO" id="GO:0042254">
    <property type="term" value="P:ribosome biogenesis"/>
    <property type="evidence" value="ECO:0007669"/>
    <property type="project" value="UniProtKB-KW"/>
</dbReference>
<dbReference type="SUPFAM" id="SSF56796">
    <property type="entry name" value="Dehydroquinate synthase-like"/>
    <property type="match status" value="1"/>
</dbReference>
<dbReference type="PANTHER" id="PTHR11496">
    <property type="entry name" value="ALCOHOL DEHYDROGENASE"/>
    <property type="match status" value="1"/>
</dbReference>
<feature type="domain" description="Alcohol dehydrogenase iron-type/glycerol dehydrogenase GldA" evidence="16">
    <location>
        <begin position="417"/>
        <end position="589"/>
    </location>
</feature>
<dbReference type="Gene3D" id="1.20.1090.10">
    <property type="entry name" value="Dehydroquinate synthase-like - alpha domain"/>
    <property type="match status" value="1"/>
</dbReference>
<keyword evidence="19" id="KW-1185">Reference proteome</keyword>
<dbReference type="InterPro" id="IPR056798">
    <property type="entry name" value="ADH_Fe_C"/>
</dbReference>
<evidence type="ECO:0000313" key="18">
    <source>
        <dbReference type="Ensembl" id="ENSAPLP00000020811.1"/>
    </source>
</evidence>